<proteinExistence type="predicted"/>
<accession>A0A517PLB0</accession>
<dbReference type="EMBL" id="CP036266">
    <property type="protein sequence ID" value="QDT20152.1"/>
    <property type="molecule type" value="Genomic_DNA"/>
</dbReference>
<reference evidence="2 3" key="1">
    <citation type="submission" date="2019-02" db="EMBL/GenBank/DDBJ databases">
        <title>Deep-cultivation of Planctomycetes and their phenomic and genomic characterization uncovers novel biology.</title>
        <authorList>
            <person name="Wiegand S."/>
            <person name="Jogler M."/>
            <person name="Boedeker C."/>
            <person name="Pinto D."/>
            <person name="Vollmers J."/>
            <person name="Rivas-Marin E."/>
            <person name="Kohn T."/>
            <person name="Peeters S.H."/>
            <person name="Heuer A."/>
            <person name="Rast P."/>
            <person name="Oberbeckmann S."/>
            <person name="Bunk B."/>
            <person name="Jeske O."/>
            <person name="Meyerdierks A."/>
            <person name="Storesund J.E."/>
            <person name="Kallscheuer N."/>
            <person name="Luecker S."/>
            <person name="Lage O.M."/>
            <person name="Pohl T."/>
            <person name="Merkel B.J."/>
            <person name="Hornburger P."/>
            <person name="Mueller R.-W."/>
            <person name="Bruemmer F."/>
            <person name="Labrenz M."/>
            <person name="Spormann A.M."/>
            <person name="Op den Camp H."/>
            <person name="Overmann J."/>
            <person name="Amann R."/>
            <person name="Jetten M.S.M."/>
            <person name="Mascher T."/>
            <person name="Medema M.H."/>
            <person name="Devos D.P."/>
            <person name="Kaster A.-K."/>
            <person name="Ovreas L."/>
            <person name="Rohde M."/>
            <person name="Galperin M.Y."/>
            <person name="Jogler C."/>
        </authorList>
    </citation>
    <scope>NUCLEOTIDE SEQUENCE [LARGE SCALE GENOMIC DNA]</scope>
    <source>
        <strain evidence="2 3">HG66A1</strain>
    </source>
</reference>
<dbReference type="InterPro" id="IPR013517">
    <property type="entry name" value="FG-GAP"/>
</dbReference>
<dbReference type="SUPFAM" id="SSF69318">
    <property type="entry name" value="Integrin alpha N-terminal domain"/>
    <property type="match status" value="1"/>
</dbReference>
<dbReference type="InterPro" id="IPR028994">
    <property type="entry name" value="Integrin_alpha_N"/>
</dbReference>
<keyword evidence="3" id="KW-1185">Reference proteome</keyword>
<dbReference type="PANTHER" id="PTHR36220:SF1">
    <property type="entry name" value="GAMMA TUBULIN COMPLEX COMPONENT C-TERMINAL DOMAIN-CONTAINING PROTEIN"/>
    <property type="match status" value="1"/>
</dbReference>
<sequence length="2723" mass="283002">MFLTHWLQAISARSSNRPSVRRRQRRNLRQTVTDSSARQIQCIELLEDRTLLTSLFQGELLPDAALAPFDTDQSGSAVAVSGDWLVVGIPNADPAGIDNAGAVTLYTRNDSGTPDDQTDDSWDYHSTLVSPRADNTDQDLFGTSVAIDGDTLLIGAIGADEGDTFGSAYLFRRNEQGTASNLSDDTWDALATLSRPVVLANDAAEDFGLAVDLKGNTAVVGAQLDSYGAAASSGAVYVFTTDDDWTTVSVDQLKAGDASADAWLGSAVAISQDESIIIAGAVQDQGKGAAYLFERSSNGAGVADDTWGEIKKLSGTTGSDLGSAVDIDDRYAAVGAAGDTYGGSVSILDGSQSWNIVEKLRASEYPNSTDSGGFGSAVSIAGMSLVVGDPLSNGSTGAAYLFEGSLGWSTAVEESLIAADTETGSGYGSAIAIDGETIVSGAPLHNHGATDTGSAYVFGFPPVIDFITQIVNGDLLIDHQTVSDSNLSMTISGGQLIVSVVDNLITAPVGGTQIDAQTIAVSLSMLTGSTVYLTGGAGNEQVTLDTSLAAAGLRIDYDGDDGSGDDTIILSGSADSLSSWMGGSQSGWVRLNEFDLDFLFYSHQDRMIWDVATAHLDLNYDNDTQTIDFNADLSGGFQVISGSGPELKVLQIPSTTLNLNSGAGLDYVNINSVGQDGTADLIITETRGDDWVEFGNSLDLGSGDLELHVNRATFGENVTTTGNVHVEAASIFTDSTTPLNTGGGNIYFESTGLNLGEIITTGDVWIDASASIIDNNGSSNNITAARAVILSGSSTNSMETQVGYLEVATVGFVQVQNTGDLVIGDAGDLTGIYARDSTIYVNTTGSLDVRESIQTGTSLSLYAGGDITIRAGVIVKSEDSSFGVSLVADDDILVEEGAQLIALTGGVGLEAKNMVADNANIAVELWGQTHSADGTSVYGGVNSDVFYITPSLESEITVNGLSPATPGDTLFYNEPTDGAYIDYDSENARLDYAGGYQSIFVTGIENLEAGFSVPDPAHLMIKGTSGDDVLTITASDNNSGSYQLNAGPVVNFFSISSLEFYGFEGDDQLIINNPAGGVFAPEDGIYFDGGDGGETSGDHLEISGGIAVAETHHFLDESQGRVFFNAATRPAIQYAGLEQPVDSTVSVDRLSLSFSGVSTLSEAGVDELTYESDVSQLGTFLNPALSLTVNSGNWNSGVTSEITIDSLGENFNADLNLGQGVGAETVYLGAGLDLDQGNLLSLADTTRITGAIILNGDVEVVSSILSFTTSDSSIDAGSGKIHLESSTSWSSGQLTTTGDVNLIAGNGHLSLQNSTENTITAGLLELTAEQGSILNMTTDVDQLVAVAKGVVRVRNTGDLILGSAAVQTAWKGIRSHTNIIDIESEGGIDIHESMSAGIGILLASVDGDPGSLAEDLTVRSGVKIEVANGTITFNSADDILIESGAQLVAGNSSIALNLSVITTDFQGGELALFGQLSAVNGAQLTGSVFADTFHLSASSETEITVNGESPAAPTSPADSLYYYSSPGAVPEVTPGGTDSGTISFTGGLETIDYSEIEEVNLQGVLWVEGTEGDDELSILATELDSGTFQFNGGSVVSFTSLTQLVFAGGEGDDILSIQNPDGGLFVPAEGILFDGGSRGETSGDALEILGGAAATVEHRFVDENSGSILYNGSATQTITYTGLEPILDTIETQNRSFSFTGADETITLSDDGVAGDSYSLIDSTLGESVTFLNPTDALAILTQAAGGTGADTVNLNGLDSSFSADLFVTPGSDDAVNVGNLDLGAGDLTLSGIVSFNGAFTTTGGVIVDSAGDLTFAAGGSLSSGVDSVELFAESNLYLGSITTPNQIQLTASGGSIIDANGAAENLNGYLVTLIASGGIGAGDALESSIVGLQANSGGGLSLENTGMLFLGFSGGIEGVTTNGTTRITSTDNMTVYESVTAAGGLLQLENTGGDFLLQNSASISNTGASGIDIDSAGSITLVEGTRIESSGTGLIDVQSVNNLLLANLQTSGTVQLTSTAGAIRDNLPGEGPLVESETLILQAAIGIGGAGTLDLDTEVNSITAHATQGPIMIDNYGELFVQLPELLDLVLDEDALEQTIDLSQITTAGGNSQPLTVIAQSSQPSLIPDPQVNYAAADTTANLVFTPIANQSGVATITLIISDGGTDYSTETTGDNRTIYLTFDVTVNSLNDDPELDSLSDLLLLKNASEQTVNLSGISAGGGETQPIRVTAQSSLPGLIADPVVNYTSDDATGSLVFTPITDQTGTTTITVTVEDGGLDNNLLTTEDNATITRTFDVVVQEFETLSMRVVETPTSVGGQGEIEKLPDHQAGISEWNTYWVEFWVNTIDVASLGIATVTLDLNYQTDFTTATDIGYGTAFSQNQTGTIDDLTGQVTSLSATVDTIDLGIDGQLLFARIRFDSLADDQVLLDLEGQSIGPYDLGLQIQSPQITLGSGRISQTPIIDSPGASIWANPYDLNDDDRISFRDLLLFASVYNSVPAESSSDYAWFSDINQNQRVDFKDLIFLASNYNKTKLSQANIIYPTNYPDAWNQNLEVAIAPQTTPEATALTQSQADTMLQTAVLEVSPTVSSAEQQKLANVKVEVVDLEGSTLGRVVGDTIYIDVNAAGYGWFVDTTPLDHSEYTYDSQLSLIALPGSEVAGLIDLWTVIRHELGHLLGAEHTDEGLMAETLDPGVRKLTESYAETDQFFGLLEDETELLSF</sequence>
<dbReference type="Gene3D" id="2.130.10.130">
    <property type="entry name" value="Integrin alpha, N-terminal"/>
    <property type="match status" value="2"/>
</dbReference>
<evidence type="ECO:0000256" key="1">
    <source>
        <dbReference type="ARBA" id="ARBA00022729"/>
    </source>
</evidence>
<dbReference type="InterPro" id="IPR018247">
    <property type="entry name" value="EF_Hand_1_Ca_BS"/>
</dbReference>
<dbReference type="Gene3D" id="1.10.1330.10">
    <property type="entry name" value="Dockerin domain"/>
    <property type="match status" value="1"/>
</dbReference>
<protein>
    <submittedName>
        <fullName evidence="2">Uncharacterized protein</fullName>
    </submittedName>
</protein>
<organism evidence="2 3">
    <name type="scientific">Gimesia chilikensis</name>
    <dbReference type="NCBI Taxonomy" id="2605989"/>
    <lineage>
        <taxon>Bacteria</taxon>
        <taxon>Pseudomonadati</taxon>
        <taxon>Planctomycetota</taxon>
        <taxon>Planctomycetia</taxon>
        <taxon>Planctomycetales</taxon>
        <taxon>Planctomycetaceae</taxon>
        <taxon>Gimesia</taxon>
    </lineage>
</organism>
<name>A0A517PLB0_9PLAN</name>
<dbReference type="InterPro" id="IPR036439">
    <property type="entry name" value="Dockerin_dom_sf"/>
</dbReference>
<dbReference type="Proteomes" id="UP000320421">
    <property type="component" value="Chromosome"/>
</dbReference>
<evidence type="ECO:0000313" key="3">
    <source>
        <dbReference type="Proteomes" id="UP000320421"/>
    </source>
</evidence>
<dbReference type="Pfam" id="PF14312">
    <property type="entry name" value="FG-GAP_2"/>
    <property type="match status" value="3"/>
</dbReference>
<dbReference type="PANTHER" id="PTHR36220">
    <property type="entry name" value="UNNAMED PRODUCT"/>
    <property type="match status" value="1"/>
</dbReference>
<keyword evidence="1" id="KW-0732">Signal</keyword>
<dbReference type="GO" id="GO:0000272">
    <property type="term" value="P:polysaccharide catabolic process"/>
    <property type="evidence" value="ECO:0007669"/>
    <property type="project" value="InterPro"/>
</dbReference>
<dbReference type="PROSITE" id="PS00018">
    <property type="entry name" value="EF_HAND_1"/>
    <property type="match status" value="2"/>
</dbReference>
<evidence type="ECO:0000313" key="2">
    <source>
        <dbReference type="EMBL" id="QDT20152.1"/>
    </source>
</evidence>
<dbReference type="SUPFAM" id="SSF55486">
    <property type="entry name" value="Metalloproteases ('zincins'), catalytic domain"/>
    <property type="match status" value="1"/>
</dbReference>
<gene>
    <name evidence="2" type="ORF">HG66A1_19370</name>
</gene>